<name>L9JBQ9_TUPCH</name>
<dbReference type="InParanoid" id="L9JBQ9"/>
<evidence type="ECO:0000313" key="1">
    <source>
        <dbReference type="EMBL" id="ELW48000.1"/>
    </source>
</evidence>
<organism evidence="1 2">
    <name type="scientific">Tupaia chinensis</name>
    <name type="common">Chinese tree shrew</name>
    <name type="synonym">Tupaia belangeri chinensis</name>
    <dbReference type="NCBI Taxonomy" id="246437"/>
    <lineage>
        <taxon>Eukaryota</taxon>
        <taxon>Metazoa</taxon>
        <taxon>Chordata</taxon>
        <taxon>Craniata</taxon>
        <taxon>Vertebrata</taxon>
        <taxon>Euteleostomi</taxon>
        <taxon>Mammalia</taxon>
        <taxon>Eutheria</taxon>
        <taxon>Euarchontoglires</taxon>
        <taxon>Scandentia</taxon>
        <taxon>Tupaiidae</taxon>
        <taxon>Tupaia</taxon>
    </lineage>
</organism>
<reference evidence="2" key="2">
    <citation type="journal article" date="2013" name="Nat. Commun.">
        <title>Genome of the Chinese tree shrew.</title>
        <authorList>
            <person name="Fan Y."/>
            <person name="Huang Z.Y."/>
            <person name="Cao C.C."/>
            <person name="Chen C.S."/>
            <person name="Chen Y.X."/>
            <person name="Fan D.D."/>
            <person name="He J."/>
            <person name="Hou H.L."/>
            <person name="Hu L."/>
            <person name="Hu X.T."/>
            <person name="Jiang X.T."/>
            <person name="Lai R."/>
            <person name="Lang Y.S."/>
            <person name="Liang B."/>
            <person name="Liao S.G."/>
            <person name="Mu D."/>
            <person name="Ma Y.Y."/>
            <person name="Niu Y.Y."/>
            <person name="Sun X.Q."/>
            <person name="Xia J.Q."/>
            <person name="Xiao J."/>
            <person name="Xiong Z.Q."/>
            <person name="Xu L."/>
            <person name="Yang L."/>
            <person name="Zhang Y."/>
            <person name="Zhao W."/>
            <person name="Zhao X.D."/>
            <person name="Zheng Y.T."/>
            <person name="Zhou J.M."/>
            <person name="Zhu Y.B."/>
            <person name="Zhang G.J."/>
            <person name="Wang J."/>
            <person name="Yao Y.G."/>
        </authorList>
    </citation>
    <scope>NUCLEOTIDE SEQUENCE [LARGE SCALE GENOMIC DNA]</scope>
</reference>
<sequence>MCIVTVVWDFVLGRVLGRGGIPFSAFSIRRSAERYATATDRTESDPYRACSFTQLPELEWVSSESLGHQNMRMFIF</sequence>
<gene>
    <name evidence="1" type="ORF">TREES_T100010105</name>
</gene>
<dbReference type="EMBL" id="KB321078">
    <property type="protein sequence ID" value="ELW48000.1"/>
    <property type="molecule type" value="Genomic_DNA"/>
</dbReference>
<evidence type="ECO:0000313" key="2">
    <source>
        <dbReference type="Proteomes" id="UP000011518"/>
    </source>
</evidence>
<reference evidence="2" key="1">
    <citation type="submission" date="2012-07" db="EMBL/GenBank/DDBJ databases">
        <title>Genome of the Chinese tree shrew, a rising model animal genetically related to primates.</title>
        <authorList>
            <person name="Zhang G."/>
            <person name="Fan Y."/>
            <person name="Yao Y."/>
            <person name="Huang Z."/>
        </authorList>
    </citation>
    <scope>NUCLEOTIDE SEQUENCE [LARGE SCALE GENOMIC DNA]</scope>
</reference>
<dbReference type="Proteomes" id="UP000011518">
    <property type="component" value="Unassembled WGS sequence"/>
</dbReference>
<keyword evidence="2" id="KW-1185">Reference proteome</keyword>
<dbReference type="AlphaFoldDB" id="L9JBQ9"/>
<protein>
    <submittedName>
        <fullName evidence="1">Uncharacterized protein</fullName>
    </submittedName>
</protein>
<accession>L9JBQ9</accession>
<proteinExistence type="predicted"/>